<evidence type="ECO:0000256" key="5">
    <source>
        <dbReference type="ARBA" id="ARBA00038359"/>
    </source>
</evidence>
<comment type="similarity">
    <text evidence="5">Belongs to the SAT4 family.</text>
</comment>
<feature type="domain" description="Rhodopsin" evidence="7">
    <location>
        <begin position="1"/>
        <end position="82"/>
    </location>
</feature>
<keyword evidence="9" id="KW-1185">Reference proteome</keyword>
<evidence type="ECO:0000313" key="8">
    <source>
        <dbReference type="EMBL" id="GJC88505.1"/>
    </source>
</evidence>
<protein>
    <recommendedName>
        <fullName evidence="7">Rhodopsin domain-containing protein</fullName>
    </recommendedName>
</protein>
<evidence type="ECO:0000256" key="6">
    <source>
        <dbReference type="SAM" id="Phobius"/>
    </source>
</evidence>
<gene>
    <name evidence="8" type="ORF">ColLi_11343</name>
</gene>
<keyword evidence="4 6" id="KW-0472">Membrane</keyword>
<organism evidence="8 9">
    <name type="scientific">Colletotrichum liriopes</name>
    <dbReference type="NCBI Taxonomy" id="708192"/>
    <lineage>
        <taxon>Eukaryota</taxon>
        <taxon>Fungi</taxon>
        <taxon>Dikarya</taxon>
        <taxon>Ascomycota</taxon>
        <taxon>Pezizomycotina</taxon>
        <taxon>Sordariomycetes</taxon>
        <taxon>Hypocreomycetidae</taxon>
        <taxon>Glomerellales</taxon>
        <taxon>Glomerellaceae</taxon>
        <taxon>Colletotrichum</taxon>
        <taxon>Colletotrichum spaethianum species complex</taxon>
    </lineage>
</organism>
<dbReference type="Pfam" id="PF20684">
    <property type="entry name" value="Fung_rhodopsin"/>
    <property type="match status" value="1"/>
</dbReference>
<proteinExistence type="inferred from homology"/>
<dbReference type="PANTHER" id="PTHR33048">
    <property type="entry name" value="PTH11-LIKE INTEGRAL MEMBRANE PROTEIN (AFU_ORTHOLOGUE AFUA_5G11245)"/>
    <property type="match status" value="1"/>
</dbReference>
<accession>A0AA37GWB2</accession>
<dbReference type="Proteomes" id="UP001055172">
    <property type="component" value="Unassembled WGS sequence"/>
</dbReference>
<name>A0AA37GWB2_9PEZI</name>
<keyword evidence="3 6" id="KW-1133">Transmembrane helix</keyword>
<sequence length="185" mass="20222">MPFALIWRLQMANKVKASVIGLLGLGFFASIAPIVRLKYLLLLNDSTKFLQGLSIILAWAQAEVGIGMLVANLPACRPLLERALSRLTSFTNSKNKSTKDPAASAGVKSNYLELGERDTTKKNISANRSGVETRVYGRDLGDVSSESLPDDHSQKRIVSKSGFGAIRVQREFDMEVEKKPGDNVV</sequence>
<comment type="caution">
    <text evidence="8">The sequence shown here is derived from an EMBL/GenBank/DDBJ whole genome shotgun (WGS) entry which is preliminary data.</text>
</comment>
<feature type="transmembrane region" description="Helical" evidence="6">
    <location>
        <begin position="17"/>
        <end position="35"/>
    </location>
</feature>
<evidence type="ECO:0000256" key="1">
    <source>
        <dbReference type="ARBA" id="ARBA00004141"/>
    </source>
</evidence>
<dbReference type="GO" id="GO:0016020">
    <property type="term" value="C:membrane"/>
    <property type="evidence" value="ECO:0007669"/>
    <property type="project" value="UniProtKB-SubCell"/>
</dbReference>
<dbReference type="InterPro" id="IPR049326">
    <property type="entry name" value="Rhodopsin_dom_fungi"/>
</dbReference>
<reference evidence="8 9" key="1">
    <citation type="submission" date="2021-07" db="EMBL/GenBank/DDBJ databases">
        <title>Genome data of Colletotrichum spaethianum.</title>
        <authorList>
            <person name="Utami Y.D."/>
            <person name="Hiruma K."/>
        </authorList>
    </citation>
    <scope>NUCLEOTIDE SEQUENCE [LARGE SCALE GENOMIC DNA]</scope>
    <source>
        <strain evidence="8 9">MAFF 242679</strain>
    </source>
</reference>
<dbReference type="PANTHER" id="PTHR33048:SF96">
    <property type="entry name" value="INTEGRAL MEMBRANE PROTEIN"/>
    <property type="match status" value="1"/>
</dbReference>
<comment type="subcellular location">
    <subcellularLocation>
        <location evidence="1">Membrane</location>
        <topology evidence="1">Multi-pass membrane protein</topology>
    </subcellularLocation>
</comment>
<evidence type="ECO:0000259" key="7">
    <source>
        <dbReference type="Pfam" id="PF20684"/>
    </source>
</evidence>
<keyword evidence="2 6" id="KW-0812">Transmembrane</keyword>
<evidence type="ECO:0000313" key="9">
    <source>
        <dbReference type="Proteomes" id="UP001055172"/>
    </source>
</evidence>
<dbReference type="AlphaFoldDB" id="A0AA37GWB2"/>
<evidence type="ECO:0000256" key="4">
    <source>
        <dbReference type="ARBA" id="ARBA00023136"/>
    </source>
</evidence>
<feature type="transmembrane region" description="Helical" evidence="6">
    <location>
        <begin position="55"/>
        <end position="76"/>
    </location>
</feature>
<dbReference type="EMBL" id="BPPX01000033">
    <property type="protein sequence ID" value="GJC88505.1"/>
    <property type="molecule type" value="Genomic_DNA"/>
</dbReference>
<evidence type="ECO:0000256" key="2">
    <source>
        <dbReference type="ARBA" id="ARBA00022692"/>
    </source>
</evidence>
<evidence type="ECO:0000256" key="3">
    <source>
        <dbReference type="ARBA" id="ARBA00022989"/>
    </source>
</evidence>
<dbReference type="InterPro" id="IPR052337">
    <property type="entry name" value="SAT4-like"/>
</dbReference>